<evidence type="ECO:0000256" key="2">
    <source>
        <dbReference type="SAM" id="SignalP"/>
    </source>
</evidence>
<protein>
    <submittedName>
        <fullName evidence="3">Uncharacterized protein</fullName>
    </submittedName>
</protein>
<dbReference type="Proteomes" id="UP001497623">
    <property type="component" value="Unassembled WGS sequence"/>
</dbReference>
<comment type="caution">
    <text evidence="3">The sequence shown here is derived from an EMBL/GenBank/DDBJ whole genome shotgun (WGS) entry which is preliminary data.</text>
</comment>
<dbReference type="AlphaFoldDB" id="A0AAV2R7Z3"/>
<name>A0AAV2R7Z3_MEGNR</name>
<keyword evidence="2" id="KW-0732">Signal</keyword>
<evidence type="ECO:0000256" key="1">
    <source>
        <dbReference type="SAM" id="MobiDB-lite"/>
    </source>
</evidence>
<accession>A0AAV2R7Z3</accession>
<dbReference type="EMBL" id="CAXKWB010016314">
    <property type="protein sequence ID" value="CAL4115931.1"/>
    <property type="molecule type" value="Genomic_DNA"/>
</dbReference>
<feature type="compositionally biased region" description="Low complexity" evidence="1">
    <location>
        <begin position="135"/>
        <end position="146"/>
    </location>
</feature>
<reference evidence="3 4" key="1">
    <citation type="submission" date="2024-05" db="EMBL/GenBank/DDBJ databases">
        <authorList>
            <person name="Wallberg A."/>
        </authorList>
    </citation>
    <scope>NUCLEOTIDE SEQUENCE [LARGE SCALE GENOMIC DNA]</scope>
</reference>
<feature type="signal peptide" evidence="2">
    <location>
        <begin position="1"/>
        <end position="21"/>
    </location>
</feature>
<feature type="chain" id="PRO_5043741126" evidence="2">
    <location>
        <begin position="22"/>
        <end position="226"/>
    </location>
</feature>
<feature type="region of interest" description="Disordered" evidence="1">
    <location>
        <begin position="134"/>
        <end position="174"/>
    </location>
</feature>
<keyword evidence="4" id="KW-1185">Reference proteome</keyword>
<sequence length="226" mass="24090">MGVMGLNFIMLIAATVAGILGEHSKDAATRVVLNTMTVAATRVALTTRTVAATRVALNTGTVAATRVALHTLNTRAVAAGRTTAITAEAAAAQLEEVADFLISTSADVAAPLIKQDGAPQVTFENQTHVILRKLTTTTSTTTTTTASPPPSPPPPPPPPTTTTRTTPLPITSSPNIRTIKANMRDGLPDDGRWKPWLYKKGGMNSGKYYNRYHYKPGVYDMGMHHW</sequence>
<evidence type="ECO:0000313" key="3">
    <source>
        <dbReference type="EMBL" id="CAL4115931.1"/>
    </source>
</evidence>
<gene>
    <name evidence="3" type="ORF">MNOR_LOCUS20816</name>
</gene>
<feature type="compositionally biased region" description="Low complexity" evidence="1">
    <location>
        <begin position="161"/>
        <end position="174"/>
    </location>
</feature>
<feature type="compositionally biased region" description="Pro residues" evidence="1">
    <location>
        <begin position="147"/>
        <end position="160"/>
    </location>
</feature>
<organism evidence="3 4">
    <name type="scientific">Meganyctiphanes norvegica</name>
    <name type="common">Northern krill</name>
    <name type="synonym">Thysanopoda norvegica</name>
    <dbReference type="NCBI Taxonomy" id="48144"/>
    <lineage>
        <taxon>Eukaryota</taxon>
        <taxon>Metazoa</taxon>
        <taxon>Ecdysozoa</taxon>
        <taxon>Arthropoda</taxon>
        <taxon>Crustacea</taxon>
        <taxon>Multicrustacea</taxon>
        <taxon>Malacostraca</taxon>
        <taxon>Eumalacostraca</taxon>
        <taxon>Eucarida</taxon>
        <taxon>Euphausiacea</taxon>
        <taxon>Euphausiidae</taxon>
        <taxon>Meganyctiphanes</taxon>
    </lineage>
</organism>
<evidence type="ECO:0000313" key="4">
    <source>
        <dbReference type="Proteomes" id="UP001497623"/>
    </source>
</evidence>
<proteinExistence type="predicted"/>